<dbReference type="GeneID" id="114250629"/>
<evidence type="ECO:0000259" key="3">
    <source>
        <dbReference type="PROSITE" id="PS51031"/>
    </source>
</evidence>
<protein>
    <submittedName>
        <fullName evidence="5">Uncharacterized protein LOC114250629 isoform X2</fullName>
    </submittedName>
</protein>
<dbReference type="PROSITE" id="PS51031">
    <property type="entry name" value="BESS"/>
    <property type="match status" value="1"/>
</dbReference>
<dbReference type="PANTHER" id="PTHR12243">
    <property type="entry name" value="MADF DOMAIN TRANSCRIPTION FACTOR"/>
    <property type="match status" value="1"/>
</dbReference>
<gene>
    <name evidence="5" type="primary">LOC114250629</name>
</gene>
<dbReference type="RefSeq" id="XP_028040387.1">
    <property type="nucleotide sequence ID" value="XM_028184586.1"/>
</dbReference>
<dbReference type="Pfam" id="PF10545">
    <property type="entry name" value="MADF_DNA_bdg"/>
    <property type="match status" value="1"/>
</dbReference>
<comment type="subcellular location">
    <subcellularLocation>
        <location evidence="1">Nucleus</location>
    </subcellularLocation>
</comment>
<sequence length="235" mass="27623">MSDSESVVPAKNEAIELIGLVRERKCLWDRRCTEYRNKYDRLKAWEEICEVLDSNFHRVNNKHKNKSVLLMSKKWTNIRDAYVKSLRMGRNRVKPYIHAEALEFLDAVFVYKTKSSQKVDSRLSDEDNATEDSIEWLNEVYVDESAVEDPPPKKPKLEYPQDENSIAHFLMNLVQREENEDRAFFTSITSAVSSLSERSKFEFRVQVLKLLNSLRMKDSSMGVKRERNIFDSETE</sequence>
<dbReference type="Proteomes" id="UP000504629">
    <property type="component" value="Unplaced"/>
</dbReference>
<dbReference type="InterPro" id="IPR004210">
    <property type="entry name" value="BESS_motif"/>
</dbReference>
<dbReference type="InterPro" id="IPR006578">
    <property type="entry name" value="MADF-dom"/>
</dbReference>
<keyword evidence="1" id="KW-0539">Nucleus</keyword>
<evidence type="ECO:0000256" key="1">
    <source>
        <dbReference type="PROSITE-ProRule" id="PRU00371"/>
    </source>
</evidence>
<dbReference type="OrthoDB" id="6611988at2759"/>
<feature type="domain" description="MADF" evidence="2">
    <location>
        <begin position="16"/>
        <end position="110"/>
    </location>
</feature>
<keyword evidence="4" id="KW-1185">Reference proteome</keyword>
<dbReference type="SMART" id="SM00595">
    <property type="entry name" value="MADF"/>
    <property type="match status" value="1"/>
</dbReference>
<reference evidence="5" key="1">
    <citation type="submission" date="2025-08" db="UniProtKB">
        <authorList>
            <consortium name="RefSeq"/>
        </authorList>
    </citation>
    <scope>IDENTIFICATION</scope>
    <source>
        <tissue evidence="5">Silk gland</tissue>
    </source>
</reference>
<dbReference type="PROSITE" id="PS51029">
    <property type="entry name" value="MADF"/>
    <property type="match status" value="1"/>
</dbReference>
<evidence type="ECO:0000313" key="5">
    <source>
        <dbReference type="RefSeq" id="XP_028040387.1"/>
    </source>
</evidence>
<dbReference type="InterPro" id="IPR039353">
    <property type="entry name" value="TF_Adf1"/>
</dbReference>
<accession>A0A6J2KHH5</accession>
<organism evidence="4 5">
    <name type="scientific">Bombyx mandarina</name>
    <name type="common">Wild silk moth</name>
    <name type="synonym">Wild silkworm</name>
    <dbReference type="NCBI Taxonomy" id="7092"/>
    <lineage>
        <taxon>Eukaryota</taxon>
        <taxon>Metazoa</taxon>
        <taxon>Ecdysozoa</taxon>
        <taxon>Arthropoda</taxon>
        <taxon>Hexapoda</taxon>
        <taxon>Insecta</taxon>
        <taxon>Pterygota</taxon>
        <taxon>Neoptera</taxon>
        <taxon>Endopterygota</taxon>
        <taxon>Lepidoptera</taxon>
        <taxon>Glossata</taxon>
        <taxon>Ditrysia</taxon>
        <taxon>Bombycoidea</taxon>
        <taxon>Bombycidae</taxon>
        <taxon>Bombycinae</taxon>
        <taxon>Bombyx</taxon>
    </lineage>
</organism>
<name>A0A6J2KHH5_BOMMA</name>
<feature type="domain" description="BESS" evidence="3">
    <location>
        <begin position="178"/>
        <end position="217"/>
    </location>
</feature>
<proteinExistence type="predicted"/>
<evidence type="ECO:0000313" key="4">
    <source>
        <dbReference type="Proteomes" id="UP000504629"/>
    </source>
</evidence>
<dbReference type="PANTHER" id="PTHR12243:SF67">
    <property type="entry name" value="COREPRESSOR OF PANGOLIN, ISOFORM A-RELATED"/>
    <property type="match status" value="1"/>
</dbReference>
<dbReference type="GO" id="GO:0005634">
    <property type="term" value="C:nucleus"/>
    <property type="evidence" value="ECO:0007669"/>
    <property type="project" value="UniProtKB-SubCell"/>
</dbReference>
<dbReference type="GO" id="GO:0003677">
    <property type="term" value="F:DNA binding"/>
    <property type="evidence" value="ECO:0007669"/>
    <property type="project" value="InterPro"/>
</dbReference>
<evidence type="ECO:0000259" key="2">
    <source>
        <dbReference type="PROSITE" id="PS51029"/>
    </source>
</evidence>
<dbReference type="AlphaFoldDB" id="A0A6J2KHH5"/>